<name>A0A174RC11_FLAPL</name>
<proteinExistence type="predicted"/>
<accession>A0A174RC11</accession>
<dbReference type="EMBL" id="CYZT01000517">
    <property type="protein sequence ID" value="CUP83042.1"/>
    <property type="molecule type" value="Genomic_DNA"/>
</dbReference>
<feature type="region of interest" description="Disordered" evidence="1">
    <location>
        <begin position="74"/>
        <end position="93"/>
    </location>
</feature>
<evidence type="ECO:0000313" key="2">
    <source>
        <dbReference type="EMBL" id="CUP83042.1"/>
    </source>
</evidence>
<feature type="compositionally biased region" description="Polar residues" evidence="1">
    <location>
        <begin position="1"/>
        <end position="11"/>
    </location>
</feature>
<feature type="region of interest" description="Disordered" evidence="1">
    <location>
        <begin position="1"/>
        <end position="26"/>
    </location>
</feature>
<gene>
    <name evidence="2" type="ORF">ERS852411_03645</name>
</gene>
<evidence type="ECO:0000256" key="1">
    <source>
        <dbReference type="SAM" id="MobiDB-lite"/>
    </source>
</evidence>
<dbReference type="Proteomes" id="UP000095746">
    <property type="component" value="Unassembled WGS sequence"/>
</dbReference>
<protein>
    <submittedName>
        <fullName evidence="2">Uncharacterized protein</fullName>
    </submittedName>
</protein>
<sequence>MTSTARPSSTRAWAAPQREPAVSTMSSKRMTFLPRTSPMMFMTSEELAFWRRLSTMARPMPSFWAKARARATLPTSGETTITSSSLPLKRSWR</sequence>
<feature type="compositionally biased region" description="Polar residues" evidence="1">
    <location>
        <begin position="74"/>
        <end position="86"/>
    </location>
</feature>
<dbReference type="AlphaFoldDB" id="A0A174RC11"/>
<reference evidence="2 3" key="1">
    <citation type="submission" date="2015-09" db="EMBL/GenBank/DDBJ databases">
        <authorList>
            <consortium name="Pathogen Informatics"/>
        </authorList>
    </citation>
    <scope>NUCLEOTIDE SEQUENCE [LARGE SCALE GENOMIC DNA]</scope>
    <source>
        <strain evidence="2 3">2789STDY5608854</strain>
    </source>
</reference>
<evidence type="ECO:0000313" key="3">
    <source>
        <dbReference type="Proteomes" id="UP000095746"/>
    </source>
</evidence>
<organism evidence="2 3">
    <name type="scientific">Flavonifractor plautii</name>
    <name type="common">Fusobacterium plautii</name>
    <dbReference type="NCBI Taxonomy" id="292800"/>
    <lineage>
        <taxon>Bacteria</taxon>
        <taxon>Bacillati</taxon>
        <taxon>Bacillota</taxon>
        <taxon>Clostridia</taxon>
        <taxon>Eubacteriales</taxon>
        <taxon>Oscillospiraceae</taxon>
        <taxon>Flavonifractor</taxon>
    </lineage>
</organism>